<keyword evidence="2" id="KW-1185">Reference proteome</keyword>
<dbReference type="OrthoDB" id="5471384at2"/>
<reference evidence="2" key="1">
    <citation type="journal article" date="2015" name="Genome Announc.">
        <title>High-Quality Draft Genome Sequence of Desulfovibrio carbinoliphilus FW-101-2B, an Organic Acid-Oxidizing Sulfate-Reducing Bacterium Isolated from Uranium(VI)-Contaminated Groundwater.</title>
        <authorList>
            <person name="Ramsay B.D."/>
            <person name="Hwang C."/>
            <person name="Woo H.L."/>
            <person name="Carroll S.L."/>
            <person name="Lucas S."/>
            <person name="Han J."/>
            <person name="Lapidus A.L."/>
            <person name="Cheng J.F."/>
            <person name="Goodwin L.A."/>
            <person name="Pitluck S."/>
            <person name="Peters L."/>
            <person name="Chertkov O."/>
            <person name="Held B."/>
            <person name="Detter J.C."/>
            <person name="Han C.S."/>
            <person name="Tapia R."/>
            <person name="Land M.L."/>
            <person name="Hauser L.J."/>
            <person name="Kyrpides N.C."/>
            <person name="Ivanova N.N."/>
            <person name="Mikhailova N."/>
            <person name="Pagani I."/>
            <person name="Woyke T."/>
            <person name="Arkin A.P."/>
            <person name="Dehal P."/>
            <person name="Chivian D."/>
            <person name="Criddle C.S."/>
            <person name="Wu W."/>
            <person name="Chakraborty R."/>
            <person name="Hazen T.C."/>
            <person name="Fields M.W."/>
        </authorList>
    </citation>
    <scope>NUCLEOTIDE SEQUENCE [LARGE SCALE GENOMIC DNA]</scope>
    <source>
        <strain evidence="2">FW-101-2B</strain>
    </source>
</reference>
<proteinExistence type="predicted"/>
<dbReference type="RefSeq" id="WP_009180796.1">
    <property type="nucleotide sequence ID" value="NZ_CM001368.1"/>
</dbReference>
<dbReference type="PROSITE" id="PS51257">
    <property type="entry name" value="PROKAR_LIPOPROTEIN"/>
    <property type="match status" value="1"/>
</dbReference>
<dbReference type="STRING" id="694327.DFW101_1384"/>
<evidence type="ECO:0000313" key="2">
    <source>
        <dbReference type="Proteomes" id="UP000004662"/>
    </source>
</evidence>
<sequence>MTVTRAVAIRLGAVSVAVFALALAAGCASMTVAHLESRPIHTGPPTTLAMQFWRFEFSGVRSGGAYRIRGRATPVTDDLPPWVDRLESLTLTAYLRDPAGHVLASSEKTYKGMPLTPGAAIPFECNLSPAGQAAGDYGISFGYKAVYGSSKVRAALDAKGPPPAGAVFFAGEGAVLKH</sequence>
<accession>G7Q7T4</accession>
<gene>
    <name evidence="1" type="ORF">DFW101_1384</name>
</gene>
<dbReference type="AlphaFoldDB" id="G7Q7T4"/>
<evidence type="ECO:0008006" key="3">
    <source>
        <dbReference type="Google" id="ProtNLM"/>
    </source>
</evidence>
<dbReference type="EMBL" id="CM001368">
    <property type="protein sequence ID" value="EHJ47393.1"/>
    <property type="molecule type" value="Genomic_DNA"/>
</dbReference>
<dbReference type="Proteomes" id="UP000004662">
    <property type="component" value="Chromosome"/>
</dbReference>
<evidence type="ECO:0000313" key="1">
    <source>
        <dbReference type="EMBL" id="EHJ47393.1"/>
    </source>
</evidence>
<organism evidence="1 2">
    <name type="scientific">Solidesulfovibrio carbinoliphilus subsp. oakridgensis</name>
    <dbReference type="NCBI Taxonomy" id="694327"/>
    <lineage>
        <taxon>Bacteria</taxon>
        <taxon>Pseudomonadati</taxon>
        <taxon>Thermodesulfobacteriota</taxon>
        <taxon>Desulfovibrionia</taxon>
        <taxon>Desulfovibrionales</taxon>
        <taxon>Desulfovibrionaceae</taxon>
        <taxon>Solidesulfovibrio</taxon>
    </lineage>
</organism>
<name>G7Q7T4_9BACT</name>
<dbReference type="HOGENOM" id="CLU_112819_0_0_7"/>
<protein>
    <recommendedName>
        <fullName evidence="3">Lipoprotein</fullName>
    </recommendedName>
</protein>
<dbReference type="eggNOG" id="ENOG5032SWZ">
    <property type="taxonomic scope" value="Bacteria"/>
</dbReference>